<dbReference type="Pfam" id="PF06969">
    <property type="entry name" value="HemN_C"/>
    <property type="match status" value="1"/>
</dbReference>
<evidence type="ECO:0000256" key="6">
    <source>
        <dbReference type="ARBA" id="ARBA00022723"/>
    </source>
</evidence>
<dbReference type="GO" id="GO:0004109">
    <property type="term" value="F:coproporphyrinogen oxidase activity"/>
    <property type="evidence" value="ECO:0007669"/>
    <property type="project" value="InterPro"/>
</dbReference>
<keyword evidence="10" id="KW-0963">Cytoplasm</keyword>
<evidence type="ECO:0000256" key="7">
    <source>
        <dbReference type="ARBA" id="ARBA00023004"/>
    </source>
</evidence>
<dbReference type="PANTHER" id="PTHR13932:SF5">
    <property type="entry name" value="RADICAL S-ADENOSYL METHIONINE DOMAIN-CONTAINING PROTEIN 1, MITOCHONDRIAL"/>
    <property type="match status" value="1"/>
</dbReference>
<dbReference type="PATRIC" id="fig|1397108.4.peg.1816"/>
<evidence type="ECO:0000256" key="4">
    <source>
        <dbReference type="ARBA" id="ARBA00022617"/>
    </source>
</evidence>
<dbReference type="SFLD" id="SFLDF00562">
    <property type="entry name" value="HemN-like__clustered_with_heat"/>
    <property type="match status" value="1"/>
</dbReference>
<evidence type="ECO:0000256" key="8">
    <source>
        <dbReference type="ARBA" id="ARBA00023014"/>
    </source>
</evidence>
<dbReference type="GO" id="GO:0006779">
    <property type="term" value="P:porphyrin-containing compound biosynthetic process"/>
    <property type="evidence" value="ECO:0007669"/>
    <property type="project" value="InterPro"/>
</dbReference>
<dbReference type="GO" id="GO:0051539">
    <property type="term" value="F:4 iron, 4 sulfur cluster binding"/>
    <property type="evidence" value="ECO:0007669"/>
    <property type="project" value="UniProtKB-UniRule"/>
</dbReference>
<dbReference type="EMBL" id="CP012023">
    <property type="protein sequence ID" value="ALI55726.1"/>
    <property type="molecule type" value="Genomic_DNA"/>
</dbReference>
<comment type="function">
    <text evidence="10">Probably acts as a heme chaperone, transferring heme to an unknown acceptor. Binds one molecule of heme per monomer, possibly covalently. Binds 1 [4Fe-4S] cluster. The cluster is coordinated with 3 cysteines and an exchangeable S-adenosyl-L-methionine.</text>
</comment>
<gene>
    <name evidence="11" type="ORF">IMCC12053_1779</name>
</gene>
<dbReference type="GO" id="GO:0046872">
    <property type="term" value="F:metal ion binding"/>
    <property type="evidence" value="ECO:0007669"/>
    <property type="project" value="UniProtKB-UniRule"/>
</dbReference>
<evidence type="ECO:0000256" key="2">
    <source>
        <dbReference type="ARBA" id="ARBA00006100"/>
    </source>
</evidence>
<dbReference type="AlphaFoldDB" id="A0A0P0A580"/>
<keyword evidence="7 10" id="KW-0408">Iron</keyword>
<evidence type="ECO:0000256" key="3">
    <source>
        <dbReference type="ARBA" id="ARBA00017228"/>
    </source>
</evidence>
<name>A0A0P0A580_9RHOB</name>
<dbReference type="Gene3D" id="3.20.20.70">
    <property type="entry name" value="Aldolase class I"/>
    <property type="match status" value="1"/>
</dbReference>
<dbReference type="SFLD" id="SFLDG01065">
    <property type="entry name" value="anaerobic_coproporphyrinogen-I"/>
    <property type="match status" value="1"/>
</dbReference>
<dbReference type="NCBIfam" id="TIGR00539">
    <property type="entry name" value="hemN_rel"/>
    <property type="match status" value="1"/>
</dbReference>
<dbReference type="InterPro" id="IPR006638">
    <property type="entry name" value="Elp3/MiaA/NifB-like_rSAM"/>
</dbReference>
<dbReference type="SFLD" id="SFLDF00288">
    <property type="entry name" value="HemN-like__clustered_with_nucl"/>
    <property type="match status" value="1"/>
</dbReference>
<evidence type="ECO:0000313" key="12">
    <source>
        <dbReference type="Proteomes" id="UP000064920"/>
    </source>
</evidence>
<dbReference type="STRING" id="1397108.IMCC12053_1779"/>
<dbReference type="GO" id="GO:0005737">
    <property type="term" value="C:cytoplasm"/>
    <property type="evidence" value="ECO:0007669"/>
    <property type="project" value="UniProtKB-SubCell"/>
</dbReference>
<dbReference type="RefSeq" id="WP_062218139.1">
    <property type="nucleotide sequence ID" value="NZ_CP012023.1"/>
</dbReference>
<dbReference type="InterPro" id="IPR010723">
    <property type="entry name" value="HemN_C"/>
</dbReference>
<keyword evidence="9 10" id="KW-0143">Chaperone</keyword>
<comment type="similarity">
    <text evidence="2">Belongs to the anaerobic coproporphyrinogen-III oxidase family. HemW subfamily.</text>
</comment>
<dbReference type="PANTHER" id="PTHR13932">
    <property type="entry name" value="COPROPORPHYRINIGEN III OXIDASE"/>
    <property type="match status" value="1"/>
</dbReference>
<dbReference type="InterPro" id="IPR007197">
    <property type="entry name" value="rSAM"/>
</dbReference>
<dbReference type="InterPro" id="IPR058240">
    <property type="entry name" value="rSAM_sf"/>
</dbReference>
<keyword evidence="5 10" id="KW-0949">S-adenosyl-L-methionine</keyword>
<keyword evidence="10" id="KW-0004">4Fe-4S</keyword>
<dbReference type="Pfam" id="PF04055">
    <property type="entry name" value="Radical_SAM"/>
    <property type="match status" value="1"/>
</dbReference>
<dbReference type="SUPFAM" id="SSF102114">
    <property type="entry name" value="Radical SAM enzymes"/>
    <property type="match status" value="1"/>
</dbReference>
<protein>
    <recommendedName>
        <fullName evidence="3 10">Heme chaperone HemW</fullName>
    </recommendedName>
</protein>
<dbReference type="SFLD" id="SFLDS00029">
    <property type="entry name" value="Radical_SAM"/>
    <property type="match status" value="1"/>
</dbReference>
<proteinExistence type="inferred from homology"/>
<dbReference type="InterPro" id="IPR004559">
    <property type="entry name" value="HemW-like"/>
</dbReference>
<evidence type="ECO:0000256" key="10">
    <source>
        <dbReference type="RuleBase" id="RU364116"/>
    </source>
</evidence>
<comment type="subcellular location">
    <subcellularLocation>
        <location evidence="10">Cytoplasm</location>
    </subcellularLocation>
</comment>
<comment type="cofactor">
    <cofactor evidence="1">
        <name>[4Fe-4S] cluster</name>
        <dbReference type="ChEBI" id="CHEBI:49883"/>
    </cofactor>
</comment>
<accession>A0A0P0A580</accession>
<dbReference type="PROSITE" id="PS51918">
    <property type="entry name" value="RADICAL_SAM"/>
    <property type="match status" value="1"/>
</dbReference>
<reference evidence="11 12" key="1">
    <citation type="submission" date="2015-05" db="EMBL/GenBank/DDBJ databases">
        <authorList>
            <person name="Wang D.B."/>
            <person name="Wang M."/>
        </authorList>
    </citation>
    <scope>NUCLEOTIDE SEQUENCE [LARGE SCALE GENOMIC DNA]</scope>
    <source>
        <strain evidence="11 12">IMCC 12053</strain>
    </source>
</reference>
<dbReference type="InterPro" id="IPR013785">
    <property type="entry name" value="Aldolase_TIM"/>
</dbReference>
<evidence type="ECO:0000256" key="9">
    <source>
        <dbReference type="ARBA" id="ARBA00023186"/>
    </source>
</evidence>
<keyword evidence="6 10" id="KW-0479">Metal-binding</keyword>
<dbReference type="SMART" id="SM00729">
    <property type="entry name" value="Elp3"/>
    <property type="match status" value="1"/>
</dbReference>
<evidence type="ECO:0000256" key="5">
    <source>
        <dbReference type="ARBA" id="ARBA00022691"/>
    </source>
</evidence>
<keyword evidence="4 10" id="KW-0349">Heme</keyword>
<dbReference type="CDD" id="cd01335">
    <property type="entry name" value="Radical_SAM"/>
    <property type="match status" value="1"/>
</dbReference>
<sequence>MEDWQNGGFGIYFHWPFCQSKCPYCDFNSHVSGSVDQDAWRDAYLSEIDRVAAETSGRLVQSIYFGGGTPSLMAPSLVAKILDRVRLRWSLTNDVEITLEANPSSVEIAKFRDFRSAGVNRVSLGVQSLRDDDLRMLGRMHSVSEAKTAIDVAQSVFERTSFDLIYARQNQDLMAWEAELAEGIALANGHLSLYQLTIEQGTAFGDRYNAGKLRGLPDDDLGADMYFLTQDMAAAAGLPAYEVSNHAKPGLESRHNQIYWRYGDYAGIGPGAHSRLTINTQKRAIDTPLGPTQWLDQVAQVGHGEKTRLTLSATEQATEYLMMGLRINDGVSLARIKSLHDDIFSHKIKNLQSDGLLEVNNSRLIVTDSGRPLINAIVKELLP</sequence>
<keyword evidence="8 10" id="KW-0411">Iron-sulfur</keyword>
<evidence type="ECO:0000256" key="1">
    <source>
        <dbReference type="ARBA" id="ARBA00001966"/>
    </source>
</evidence>
<evidence type="ECO:0000313" key="11">
    <source>
        <dbReference type="EMBL" id="ALI55726.1"/>
    </source>
</evidence>
<dbReference type="OrthoDB" id="9808022at2"/>
<dbReference type="KEGG" id="cmar:IMCC12053_1779"/>
<organism evidence="11 12">
    <name type="scientific">Celeribacter marinus</name>
    <dbReference type="NCBI Taxonomy" id="1397108"/>
    <lineage>
        <taxon>Bacteria</taxon>
        <taxon>Pseudomonadati</taxon>
        <taxon>Pseudomonadota</taxon>
        <taxon>Alphaproteobacteria</taxon>
        <taxon>Rhodobacterales</taxon>
        <taxon>Roseobacteraceae</taxon>
        <taxon>Celeribacter</taxon>
    </lineage>
</organism>
<dbReference type="InterPro" id="IPR034505">
    <property type="entry name" value="Coproporphyrinogen-III_oxidase"/>
</dbReference>
<keyword evidence="12" id="KW-1185">Reference proteome</keyword>
<dbReference type="Proteomes" id="UP000064920">
    <property type="component" value="Chromosome"/>
</dbReference>